<keyword evidence="3" id="KW-1185">Reference proteome</keyword>
<organism evidence="2 3">
    <name type="scientific">Vitrella brassicaformis (strain CCMP3155)</name>
    <dbReference type="NCBI Taxonomy" id="1169540"/>
    <lineage>
        <taxon>Eukaryota</taxon>
        <taxon>Sar</taxon>
        <taxon>Alveolata</taxon>
        <taxon>Colpodellida</taxon>
        <taxon>Vitrellaceae</taxon>
        <taxon>Vitrella</taxon>
    </lineage>
</organism>
<proteinExistence type="predicted"/>
<accession>A0A0G4EFW3</accession>
<feature type="compositionally biased region" description="Pro residues" evidence="1">
    <location>
        <begin position="178"/>
        <end position="189"/>
    </location>
</feature>
<gene>
    <name evidence="2" type="ORF">Vbra_11520</name>
</gene>
<protein>
    <submittedName>
        <fullName evidence="2">Uncharacterized protein</fullName>
    </submittedName>
</protein>
<reference evidence="2 3" key="1">
    <citation type="submission" date="2014-11" db="EMBL/GenBank/DDBJ databases">
        <authorList>
            <person name="Zhu J."/>
            <person name="Qi W."/>
            <person name="Song R."/>
        </authorList>
    </citation>
    <scope>NUCLEOTIDE SEQUENCE [LARGE SCALE GENOMIC DNA]</scope>
</reference>
<evidence type="ECO:0000313" key="3">
    <source>
        <dbReference type="Proteomes" id="UP000041254"/>
    </source>
</evidence>
<sequence length="293" mass="32614">MAVPFINRPRVVMMQQQEINAVRQKIDSLTILTDENKGIVTPKKLVRWPCRRAEGALRRREAQTSVCRRGPLCMSVGEGVQGRLSQVGSIKKMAPKTPMLARLLCCFDRFYEGEQVKSHFMRTDGRGSSPWTTRWRPPTPACCRCRPAGSRPPPLPDSPHCATGSGSGTTSSSRREPAPPPYTVQPPPHLDAVQGKPMPPSPTATYPPPAQPVGVEWERVAWEAVEFTFTAPHGEVAVQGGWVVREGSGWGSWRELLFLPAAVAQRHRVSQWVRLAEVSGWRRYFACCSQPRL</sequence>
<evidence type="ECO:0000256" key="1">
    <source>
        <dbReference type="SAM" id="MobiDB-lite"/>
    </source>
</evidence>
<feature type="compositionally biased region" description="Pro residues" evidence="1">
    <location>
        <begin position="197"/>
        <end position="207"/>
    </location>
</feature>
<name>A0A0G4EFW3_VITBC</name>
<dbReference type="VEuPathDB" id="CryptoDB:Vbra_11520"/>
<feature type="region of interest" description="Disordered" evidence="1">
    <location>
        <begin position="150"/>
        <end position="207"/>
    </location>
</feature>
<evidence type="ECO:0000313" key="2">
    <source>
        <dbReference type="EMBL" id="CEL94372.1"/>
    </source>
</evidence>
<dbReference type="AlphaFoldDB" id="A0A0G4EFW3"/>
<dbReference type="Proteomes" id="UP000041254">
    <property type="component" value="Unassembled WGS sequence"/>
</dbReference>
<dbReference type="EMBL" id="CDMY01000218">
    <property type="protein sequence ID" value="CEL94372.1"/>
    <property type="molecule type" value="Genomic_DNA"/>
</dbReference>
<dbReference type="InParanoid" id="A0A0G4EFW3"/>